<keyword evidence="4" id="KW-0472">Membrane</keyword>
<proteinExistence type="inferred from homology"/>
<dbReference type="AlphaFoldDB" id="A0A2A4JLW2"/>
<dbReference type="InterPro" id="IPR002068">
    <property type="entry name" value="A-crystallin/Hsp20_dom"/>
</dbReference>
<dbReference type="GO" id="GO:0005737">
    <property type="term" value="C:cytoplasm"/>
    <property type="evidence" value="ECO:0007669"/>
    <property type="project" value="TreeGrafter"/>
</dbReference>
<dbReference type="PRINTS" id="PR00299">
    <property type="entry name" value="ACRYSTALLIN"/>
</dbReference>
<comment type="similarity">
    <text evidence="1 2">Belongs to the small heat shock protein (HSP20) family.</text>
</comment>
<protein>
    <recommendedName>
        <fullName evidence="5">SHSP domain-containing protein</fullName>
    </recommendedName>
</protein>
<sequence length="270" mass="30523">MHVNECSRVFQKHPLVARWRARYINTDSAASGSNFNHAIEVNESKNYSLRSIYSLYVKMKTFCGLSYFLTIAIIFFGTANLVSAEEKCPQNRGSRLFDQAFGLALTPDDFLTSMMAPWTMHDYFRPWRHLSRLTKDLGSTIKTDKDKFQVNLDVQHFSPDEISVKTADGYVVIEAKHEEKEDEHGFVSRQFVRRYSLPEGTESEEVVSQLSSDGILTVSAPRKVEPVKGERVVPITQTGPVRRESKDSKEDAEVNSCQAGDKDSCPKVGV</sequence>
<keyword evidence="4" id="KW-1133">Transmembrane helix</keyword>
<dbReference type="PANTHER" id="PTHR45640:SF34">
    <property type="entry name" value="PROTEIN LETHAL(2)ESSENTIAL FOR LIFE"/>
    <property type="match status" value="1"/>
</dbReference>
<dbReference type="PROSITE" id="PS01031">
    <property type="entry name" value="SHSP"/>
    <property type="match status" value="1"/>
</dbReference>
<dbReference type="GO" id="GO:0009408">
    <property type="term" value="P:response to heat"/>
    <property type="evidence" value="ECO:0007669"/>
    <property type="project" value="TreeGrafter"/>
</dbReference>
<evidence type="ECO:0000313" key="6">
    <source>
        <dbReference type="EMBL" id="PCG72390.1"/>
    </source>
</evidence>
<keyword evidence="4" id="KW-0812">Transmembrane</keyword>
<gene>
    <name evidence="6" type="ORF">B5V51_858</name>
</gene>
<comment type="caution">
    <text evidence="6">The sequence shown here is derived from an EMBL/GenBank/DDBJ whole genome shotgun (WGS) entry which is preliminary data.</text>
</comment>
<dbReference type="Gene3D" id="2.60.40.790">
    <property type="match status" value="1"/>
</dbReference>
<dbReference type="CDD" id="cd06526">
    <property type="entry name" value="metazoan_ACD"/>
    <property type="match status" value="1"/>
</dbReference>
<evidence type="ECO:0000256" key="1">
    <source>
        <dbReference type="PROSITE-ProRule" id="PRU00285"/>
    </source>
</evidence>
<evidence type="ECO:0000256" key="2">
    <source>
        <dbReference type="RuleBase" id="RU003616"/>
    </source>
</evidence>
<name>A0A2A4JLW2_HELVI</name>
<feature type="compositionally biased region" description="Basic and acidic residues" evidence="3">
    <location>
        <begin position="260"/>
        <end position="270"/>
    </location>
</feature>
<dbReference type="EMBL" id="NWSH01001148">
    <property type="protein sequence ID" value="PCG72390.1"/>
    <property type="molecule type" value="Genomic_DNA"/>
</dbReference>
<reference evidence="6" key="1">
    <citation type="submission" date="2017-09" db="EMBL/GenBank/DDBJ databases">
        <title>Contemporary evolution of a Lepidopteran species, Heliothis virescens, in response to modern agricultural practices.</title>
        <authorList>
            <person name="Fritz M.L."/>
            <person name="Deyonke A.M."/>
            <person name="Papanicolaou A."/>
            <person name="Micinski S."/>
            <person name="Westbrook J."/>
            <person name="Gould F."/>
        </authorList>
    </citation>
    <scope>NUCLEOTIDE SEQUENCE [LARGE SCALE GENOMIC DNA]</scope>
    <source>
        <strain evidence="6">HvINT-</strain>
        <tissue evidence="6">Whole body</tissue>
    </source>
</reference>
<dbReference type="GO" id="GO:0042026">
    <property type="term" value="P:protein refolding"/>
    <property type="evidence" value="ECO:0007669"/>
    <property type="project" value="TreeGrafter"/>
</dbReference>
<dbReference type="PANTHER" id="PTHR45640">
    <property type="entry name" value="HEAT SHOCK PROTEIN HSP-12.2-RELATED"/>
    <property type="match status" value="1"/>
</dbReference>
<dbReference type="InterPro" id="IPR001436">
    <property type="entry name" value="Alpha-crystallin/sHSP_animal"/>
</dbReference>
<dbReference type="InterPro" id="IPR008978">
    <property type="entry name" value="HSP20-like_chaperone"/>
</dbReference>
<organism evidence="6">
    <name type="scientific">Heliothis virescens</name>
    <name type="common">Tobacco budworm moth</name>
    <dbReference type="NCBI Taxonomy" id="7102"/>
    <lineage>
        <taxon>Eukaryota</taxon>
        <taxon>Metazoa</taxon>
        <taxon>Ecdysozoa</taxon>
        <taxon>Arthropoda</taxon>
        <taxon>Hexapoda</taxon>
        <taxon>Insecta</taxon>
        <taxon>Pterygota</taxon>
        <taxon>Neoptera</taxon>
        <taxon>Endopterygota</taxon>
        <taxon>Lepidoptera</taxon>
        <taxon>Glossata</taxon>
        <taxon>Ditrysia</taxon>
        <taxon>Noctuoidea</taxon>
        <taxon>Noctuidae</taxon>
        <taxon>Heliothinae</taxon>
        <taxon>Heliothis</taxon>
    </lineage>
</organism>
<accession>A0A2A4JLW2</accession>
<dbReference type="STRING" id="7102.A0A2A4JLW2"/>
<evidence type="ECO:0000256" key="4">
    <source>
        <dbReference type="SAM" id="Phobius"/>
    </source>
</evidence>
<feature type="compositionally biased region" description="Basic and acidic residues" evidence="3">
    <location>
        <begin position="241"/>
        <end position="252"/>
    </location>
</feature>
<evidence type="ECO:0000259" key="5">
    <source>
        <dbReference type="PROSITE" id="PS01031"/>
    </source>
</evidence>
<dbReference type="GO" id="GO:0005634">
    <property type="term" value="C:nucleus"/>
    <property type="evidence" value="ECO:0007669"/>
    <property type="project" value="TreeGrafter"/>
</dbReference>
<evidence type="ECO:0000256" key="3">
    <source>
        <dbReference type="SAM" id="MobiDB-lite"/>
    </source>
</evidence>
<feature type="transmembrane region" description="Helical" evidence="4">
    <location>
        <begin position="62"/>
        <end position="82"/>
    </location>
</feature>
<feature type="region of interest" description="Disordered" evidence="3">
    <location>
        <begin position="229"/>
        <end position="270"/>
    </location>
</feature>
<dbReference type="GO" id="GO:0051082">
    <property type="term" value="F:unfolded protein binding"/>
    <property type="evidence" value="ECO:0007669"/>
    <property type="project" value="TreeGrafter"/>
</dbReference>
<feature type="domain" description="SHSP" evidence="5">
    <location>
        <begin position="128"/>
        <end position="238"/>
    </location>
</feature>
<dbReference type="Pfam" id="PF00011">
    <property type="entry name" value="HSP20"/>
    <property type="match status" value="1"/>
</dbReference>
<dbReference type="SUPFAM" id="SSF49764">
    <property type="entry name" value="HSP20-like chaperones"/>
    <property type="match status" value="1"/>
</dbReference>